<accession>A0ACD0NTL4</accession>
<evidence type="ECO:0000313" key="2">
    <source>
        <dbReference type="Proteomes" id="UP000245626"/>
    </source>
</evidence>
<organism evidence="1 2">
    <name type="scientific">Violaceomyces palustris</name>
    <dbReference type="NCBI Taxonomy" id="1673888"/>
    <lineage>
        <taxon>Eukaryota</taxon>
        <taxon>Fungi</taxon>
        <taxon>Dikarya</taxon>
        <taxon>Basidiomycota</taxon>
        <taxon>Ustilaginomycotina</taxon>
        <taxon>Ustilaginomycetes</taxon>
        <taxon>Violaceomycetales</taxon>
        <taxon>Violaceomycetaceae</taxon>
        <taxon>Violaceomyces</taxon>
    </lineage>
</organism>
<protein>
    <submittedName>
        <fullName evidence="1">MFS general substrate transporter</fullName>
    </submittedName>
</protein>
<keyword evidence="2" id="KW-1185">Reference proteome</keyword>
<gene>
    <name evidence="1" type="ORF">IE53DRAFT_388653</name>
</gene>
<dbReference type="EMBL" id="KZ820090">
    <property type="protein sequence ID" value="PWN49151.1"/>
    <property type="molecule type" value="Genomic_DNA"/>
</dbReference>
<name>A0ACD0NTL4_9BASI</name>
<evidence type="ECO:0000313" key="1">
    <source>
        <dbReference type="EMBL" id="PWN49151.1"/>
    </source>
</evidence>
<proteinExistence type="predicted"/>
<dbReference type="Proteomes" id="UP000245626">
    <property type="component" value="Unassembled WGS sequence"/>
</dbReference>
<reference evidence="1 2" key="1">
    <citation type="journal article" date="2018" name="Mol. Biol. Evol.">
        <title>Broad Genomic Sampling Reveals a Smut Pathogenic Ancestry of the Fungal Clade Ustilaginomycotina.</title>
        <authorList>
            <person name="Kijpornyongpan T."/>
            <person name="Mondo S.J."/>
            <person name="Barry K."/>
            <person name="Sandor L."/>
            <person name="Lee J."/>
            <person name="Lipzen A."/>
            <person name="Pangilinan J."/>
            <person name="LaButti K."/>
            <person name="Hainaut M."/>
            <person name="Henrissat B."/>
            <person name="Grigoriev I.V."/>
            <person name="Spatafora J.W."/>
            <person name="Aime M.C."/>
        </authorList>
    </citation>
    <scope>NUCLEOTIDE SEQUENCE [LARGE SCALE GENOMIC DNA]</scope>
    <source>
        <strain evidence="1 2">SA 807</strain>
    </source>
</reference>
<sequence length="645" mass="70521">MPDLHDQHTLRSETATPALIQVSVTSHPLHSHSASHPDLVMDNAAAHQDHHHQRRSADFTMPRHSHHSRPRFLRAQSSSLSFTLGTGTEGEDPEIHDWRSTARGETPLDRTMDQIGMGRYQWSVLVLSGLGWAADNMWIQAVAIILPHMQRSFEISDSLVGLASSSIFLGMFVGSLAWGSYSDAHGRTAAFNITLLVATIFGTLSAVSTSFPMLCFLLFFVGTGVGGSMPTDGSNLLENLPVRKHSYVTALSVFFAAGSVVSSVTGLIVLPGKDVSGWRWLLGFLGLTTALFFVARVVFFRILESPKFLVHSGRKDEAKQILQRIQKFNGGEPMNLRPSDVVDDLDHVRIVEPADAVASDPTGPSPGPVRLDCSSQLNIDTKTYQTIGSDPPLPEVRENIHHAEDHDQLLPSEHSQDQGVQDQGSSIWLPRVWTSLFFDLSMKYAELFSDEWKRTTTLIWIIWGGMSFAFTMFNVFLPKLLQDKYGNPGSDTSGDSRKAMEDYLFYSASSLPGSLISAYLVETRLGRIGTMAFSTGFTALSVLLFSIWSIRLFLVVISISSSISYAAIYGYTPEVMGPRVRATGCGSASAISRLTGILAPLVAGWLYAVSTSLPLYLSVATFSAVALAMAMLPIETRGRSNEATP</sequence>